<gene>
    <name evidence="2" type="ORF">EJK80_10560</name>
</gene>
<protein>
    <submittedName>
        <fullName evidence="2">DUF4245 domain-containing protein</fullName>
    </submittedName>
</protein>
<keyword evidence="1" id="KW-1133">Transmembrane helix</keyword>
<proteinExistence type="predicted"/>
<feature type="transmembrane region" description="Helical" evidence="1">
    <location>
        <begin position="16"/>
        <end position="36"/>
    </location>
</feature>
<name>A0A540R512_9CORY</name>
<dbReference type="Pfam" id="PF14030">
    <property type="entry name" value="DUF4245"/>
    <property type="match status" value="1"/>
</dbReference>
<organism evidence="2 3">
    <name type="scientific">Corynebacterium phoceense</name>
    <dbReference type="NCBI Taxonomy" id="1686286"/>
    <lineage>
        <taxon>Bacteria</taxon>
        <taxon>Bacillati</taxon>
        <taxon>Actinomycetota</taxon>
        <taxon>Actinomycetes</taxon>
        <taxon>Mycobacteriales</taxon>
        <taxon>Corynebacteriaceae</taxon>
        <taxon>Corynebacterium</taxon>
    </lineage>
</organism>
<keyword evidence="3" id="KW-1185">Reference proteome</keyword>
<dbReference type="GeneID" id="79852623"/>
<keyword evidence="1" id="KW-0812">Transmembrane</keyword>
<dbReference type="InterPro" id="IPR025339">
    <property type="entry name" value="DUF4245"/>
</dbReference>
<dbReference type="Proteomes" id="UP000318080">
    <property type="component" value="Unassembled WGS sequence"/>
</dbReference>
<accession>A0A540R512</accession>
<dbReference type="EMBL" id="VHIR01000017">
    <property type="protein sequence ID" value="TQE42825.1"/>
    <property type="molecule type" value="Genomic_DNA"/>
</dbReference>
<evidence type="ECO:0000313" key="2">
    <source>
        <dbReference type="EMBL" id="TQE42825.1"/>
    </source>
</evidence>
<comment type="caution">
    <text evidence="2">The sequence shown here is derived from an EMBL/GenBank/DDBJ whole genome shotgun (WGS) entry which is preliminary data.</text>
</comment>
<evidence type="ECO:0000256" key="1">
    <source>
        <dbReference type="SAM" id="Phobius"/>
    </source>
</evidence>
<evidence type="ECO:0000313" key="3">
    <source>
        <dbReference type="Proteomes" id="UP000318080"/>
    </source>
</evidence>
<dbReference type="RefSeq" id="WP_066491283.1">
    <property type="nucleotide sequence ID" value="NZ_JADPQA010000002.1"/>
</dbReference>
<dbReference type="AlphaFoldDB" id="A0A540R512"/>
<dbReference type="STRING" id="1686286.GCA_900092335_01391"/>
<sequence>MAAEDKPKIFEGGKDMVLSLGVVVIMMLVVVGATGLCTVNPEETNYARENPVDAQSFLDLESRTTETALRLPQVPEGWTPNSARRSSVAGETAAIVGWVTAEEGFIQAAQTAVPLDDALKNYDGAYRADRSSRTVDGTDVQVFASEDADVRPLWGFDLGDERVILTGSASDDDYEALVRAFVAAQPLPN</sequence>
<keyword evidence="1" id="KW-0472">Membrane</keyword>
<reference evidence="2 3" key="1">
    <citation type="submission" date="2019-06" db="EMBL/GenBank/DDBJ databases">
        <title>Draft genome of C. phoceense Strain 272.</title>
        <authorList>
            <person name="Pacheco L.G.C."/>
            <person name="Barberis C.M."/>
            <person name="Almuzara M.N."/>
            <person name="Traglia G.M."/>
            <person name="Santos C.S."/>
            <person name="Rocha D.J.P.G."/>
            <person name="Aguiar E.R.G.R."/>
            <person name="Vay C.A."/>
        </authorList>
    </citation>
    <scope>NUCLEOTIDE SEQUENCE [LARGE SCALE GENOMIC DNA]</scope>
    <source>
        <strain evidence="2 3">272</strain>
    </source>
</reference>